<dbReference type="InterPro" id="IPR002912">
    <property type="entry name" value="ACT_dom"/>
</dbReference>
<dbReference type="Gene3D" id="3.30.460.10">
    <property type="entry name" value="Beta Polymerase, domain 2"/>
    <property type="match status" value="1"/>
</dbReference>
<dbReference type="SUPFAM" id="SSF81593">
    <property type="entry name" value="Nucleotidyltransferase substrate binding subunit/domain"/>
    <property type="match status" value="1"/>
</dbReference>
<keyword evidence="11" id="KW-1185">Reference proteome</keyword>
<comment type="similarity">
    <text evidence="7">Belongs to the GlnD family.</text>
</comment>
<name>A0ABQ4UAA9_9HYPH</name>
<dbReference type="PROSITE" id="PS51671">
    <property type="entry name" value="ACT"/>
    <property type="match status" value="2"/>
</dbReference>
<dbReference type="Pfam" id="PF01909">
    <property type="entry name" value="NTP_transf_2"/>
    <property type="match status" value="1"/>
</dbReference>
<dbReference type="EMBL" id="BPRC01000003">
    <property type="protein sequence ID" value="GJE64300.1"/>
    <property type="molecule type" value="Genomic_DNA"/>
</dbReference>
<dbReference type="InterPro" id="IPR045865">
    <property type="entry name" value="ACT-like_dom_sf"/>
</dbReference>
<dbReference type="PROSITE" id="PS51831">
    <property type="entry name" value="HD"/>
    <property type="match status" value="1"/>
</dbReference>
<sequence length="966" mass="108679">MAKTVTFFSSNKKFAEQNGWVANNRPMPPPALHANGTAMFDPVPVLEKIVASLDRDAREPTKLRGLLVPELRKVIETGHRDAERLLMKERDGLACAQRLSRLTDAVVRAIYDAVVWRLYPNDNPSTGEQLAIVATGGYGRGTMAPGSDIDLLFLLPYKQTAWSESVVEAMLYVLWDLKLKVGHATRSVEECLREGRADMTIRTALLESRFLFGSRHLFEEMVTRFDTELVIGSASEFVDAKLRERDARVAKAGASRYLVEPNVKDGKGGLRDLNTLFWIAKYTYRVRNQVELVHAGLFTPDEYKLFERCEEFLWRVRCHIHFVTGRAEERLSFGLQPKIAERLGFGARGGLSGVERFMKAYFLIAKDVGDLTAIVCAELEARHAKRTPVLDRWIGRFRDRFRATSIEAEDFWIDNGRVNIRGEDAFERDPVNLIRLFWLADRHNLPIHPDAARLANRSLRLITHAVRIDVEANRLFLDMLTSKNAPETILRSMNEAGVLGRFIPEFGRIVAMMQFNMYHHYTVDEHLLRSIGVLAAIDSGRVREEHPLASRLIDTIHNRRALYVAILLHDIAKGRPEDHSIAGAAIARKLGPRFGLSQAETETVSWLVEHHLLMSMTAQSRDLSDHRTIEKFASEVQSLERLKLLAILTVADIKAVGPGVWTAWKGTLLRTLYDETEVLLSGGHSEIARTDRVRLIQMALREQLSDWHTDTFDAYAARHNQAYWLKVDSTRHYKNARFLRTVMEEGRTSATTYETDPVRGVTELTVYSPDHPRLLAIITGACATAGGNIVDAQIFTTTDGFALDSIFISRAFERDEDELRRAGRIATAIERALKGEIKIAELVADKHPKQPPKTFLVPPDVSIDNALSSRETVVEITGLDRPGLLYELTTALNRLSLNITSAHVATFGERAVDVFYVTDLTGTRVVQPDRLAMIRAAVMEVFASDVAALRAEGLDALVDSPPPREL</sequence>
<dbReference type="InterPro" id="IPR010043">
    <property type="entry name" value="UTase/UR"/>
</dbReference>
<dbReference type="CDD" id="cd00077">
    <property type="entry name" value="HDc"/>
    <property type="match status" value="1"/>
</dbReference>
<dbReference type="Proteomes" id="UP001055039">
    <property type="component" value="Unassembled WGS sequence"/>
</dbReference>
<keyword evidence="4 7" id="KW-0378">Hydrolase</keyword>
<dbReference type="SUPFAM" id="SSF81301">
    <property type="entry name" value="Nucleotidyltransferase"/>
    <property type="match status" value="1"/>
</dbReference>
<dbReference type="HAMAP" id="MF_00277">
    <property type="entry name" value="PII_uridylyl_transf"/>
    <property type="match status" value="1"/>
</dbReference>
<dbReference type="InterPro" id="IPR003607">
    <property type="entry name" value="HD/PDEase_dom"/>
</dbReference>
<dbReference type="PIRSF" id="PIRSF006288">
    <property type="entry name" value="PII_uridyltransf"/>
    <property type="match status" value="1"/>
</dbReference>
<evidence type="ECO:0000256" key="5">
    <source>
        <dbReference type="ARBA" id="ARBA00022842"/>
    </source>
</evidence>
<keyword evidence="5 7" id="KW-0460">Magnesium</keyword>
<dbReference type="Gene3D" id="1.10.3090.10">
    <property type="entry name" value="cca-adding enzyme, domain 2"/>
    <property type="match status" value="1"/>
</dbReference>
<dbReference type="SUPFAM" id="SSF55021">
    <property type="entry name" value="ACT-like"/>
    <property type="match status" value="2"/>
</dbReference>
<dbReference type="CDD" id="cd05401">
    <property type="entry name" value="NT_GlnE_GlnD_like"/>
    <property type="match status" value="1"/>
</dbReference>
<evidence type="ECO:0000256" key="2">
    <source>
        <dbReference type="ARBA" id="ARBA00022695"/>
    </source>
</evidence>
<accession>A0ABQ4UAA9</accession>
<evidence type="ECO:0000259" key="8">
    <source>
        <dbReference type="PROSITE" id="PS51671"/>
    </source>
</evidence>
<dbReference type="NCBIfam" id="NF003467">
    <property type="entry name" value="PRK05092.1"/>
    <property type="match status" value="1"/>
</dbReference>
<protein>
    <recommendedName>
        <fullName evidence="7">Bifunctional uridylyltransferase/uridylyl-removing enzyme</fullName>
        <shortName evidence="7">UTase/UR</shortName>
    </recommendedName>
    <alternativeName>
        <fullName evidence="7">Bifunctional [protein-PII] modification enzyme</fullName>
    </alternativeName>
    <alternativeName>
        <fullName evidence="7">Bifunctional nitrogen sensor protein</fullName>
    </alternativeName>
    <domain>
        <recommendedName>
            <fullName evidence="7">[Protein-PII] uridylyltransferase</fullName>
            <shortName evidence="7">PII uridylyltransferase</shortName>
            <shortName evidence="7">UTase</shortName>
            <ecNumber evidence="7">2.7.7.59</ecNumber>
        </recommendedName>
    </domain>
    <domain>
        <recommendedName>
            <fullName evidence="7">[Protein-PII]-UMP uridylyl-removing enzyme</fullName>
            <shortName evidence="7">UR</shortName>
            <ecNumber evidence="7">3.1.4.-</ecNumber>
        </recommendedName>
    </domain>
</protein>
<dbReference type="Pfam" id="PF01842">
    <property type="entry name" value="ACT"/>
    <property type="match status" value="1"/>
</dbReference>
<keyword evidence="1 7" id="KW-0808">Transferase</keyword>
<feature type="domain" description="HD" evidence="9">
    <location>
        <begin position="523"/>
        <end position="645"/>
    </location>
</feature>
<comment type="caution">
    <text evidence="7">Lacks conserved residue(s) required for the propagation of feature annotation.</text>
</comment>
<evidence type="ECO:0000256" key="7">
    <source>
        <dbReference type="HAMAP-Rule" id="MF_00277"/>
    </source>
</evidence>
<dbReference type="SMART" id="SM00471">
    <property type="entry name" value="HDc"/>
    <property type="match status" value="1"/>
</dbReference>
<gene>
    <name evidence="7 10" type="primary">glnD</name>
    <name evidence="10" type="ORF">LNAOJCKE_1502</name>
</gene>
<feature type="region of interest" description="Uridylyltransferase" evidence="7">
    <location>
        <begin position="1"/>
        <end position="405"/>
    </location>
</feature>
<feature type="domain" description="ACT" evidence="8">
    <location>
        <begin position="873"/>
        <end position="956"/>
    </location>
</feature>
<dbReference type="GO" id="GO:0016779">
    <property type="term" value="F:nucleotidyltransferase activity"/>
    <property type="evidence" value="ECO:0007669"/>
    <property type="project" value="UniProtKB-KW"/>
</dbReference>
<keyword evidence="3" id="KW-0677">Repeat</keyword>
<dbReference type="InterPro" id="IPR043519">
    <property type="entry name" value="NT_sf"/>
</dbReference>
<comment type="catalytic activity">
    <reaction evidence="7">
        <text>[protein-PII]-uridylyl-L-tyrosine + H2O = [protein-PII]-L-tyrosine + UMP + H(+)</text>
        <dbReference type="Rhea" id="RHEA:48600"/>
        <dbReference type="Rhea" id="RHEA-COMP:12147"/>
        <dbReference type="Rhea" id="RHEA-COMP:12148"/>
        <dbReference type="ChEBI" id="CHEBI:15377"/>
        <dbReference type="ChEBI" id="CHEBI:15378"/>
        <dbReference type="ChEBI" id="CHEBI:46858"/>
        <dbReference type="ChEBI" id="CHEBI:57865"/>
        <dbReference type="ChEBI" id="CHEBI:90602"/>
    </reaction>
</comment>
<dbReference type="PANTHER" id="PTHR47320:SF1">
    <property type="entry name" value="BIFUNCTIONAL URIDYLYLTRANSFERASE_URIDYLYL-REMOVING ENZYME"/>
    <property type="match status" value="1"/>
</dbReference>
<proteinExistence type="inferred from homology"/>
<comment type="caution">
    <text evidence="10">The sequence shown here is derived from an EMBL/GenBank/DDBJ whole genome shotgun (WGS) entry which is preliminary data.</text>
</comment>
<dbReference type="Gene3D" id="3.30.70.260">
    <property type="match status" value="2"/>
</dbReference>
<keyword evidence="6 7" id="KW-0511">Multifunctional enzyme</keyword>
<dbReference type="Pfam" id="PF08335">
    <property type="entry name" value="GlnD_UR_UTase"/>
    <property type="match status" value="1"/>
</dbReference>
<comment type="function">
    <text evidence="7">Modifies, by uridylylation and deuridylylation, the PII regulatory proteins (GlnB and homologs), in response to the nitrogen status of the cell that GlnD senses through the glutamine level. Under low glutamine levels, catalyzes the conversion of the PII proteins and UTP to PII-UMP and PPi, while under higher glutamine levels, GlnD hydrolyzes PII-UMP to PII and UMP (deuridylylation). Thus, controls uridylylation state and activity of the PII proteins, and plays an important role in the regulation of nitrogen metabolism.</text>
</comment>
<feature type="domain" description="ACT" evidence="8">
    <location>
        <begin position="763"/>
        <end position="840"/>
    </location>
</feature>
<dbReference type="InterPro" id="IPR013546">
    <property type="entry name" value="PII_UdlTrfase/GS_AdlTrfase"/>
</dbReference>
<evidence type="ECO:0000256" key="4">
    <source>
        <dbReference type="ARBA" id="ARBA00022801"/>
    </source>
</evidence>
<dbReference type="InterPro" id="IPR002934">
    <property type="entry name" value="Polymerase_NTP_transf_dom"/>
</dbReference>
<comment type="domain">
    <text evidence="7">Has four distinct domains: an N-terminal nucleotidyltransferase (NT) domain responsible for UTase activity, a central HD domain that encodes UR activity, and two C-terminal ACT domains that seem to have a role in glutamine sensing.</text>
</comment>
<dbReference type="EC" id="3.1.4.-" evidence="7"/>
<keyword evidence="2 7" id="KW-0548">Nucleotidyltransferase</keyword>
<evidence type="ECO:0000256" key="6">
    <source>
        <dbReference type="ARBA" id="ARBA00023268"/>
    </source>
</evidence>
<reference evidence="10" key="2">
    <citation type="submission" date="2021-08" db="EMBL/GenBank/DDBJ databases">
        <authorList>
            <person name="Tani A."/>
            <person name="Ola A."/>
            <person name="Ogura Y."/>
            <person name="Katsura K."/>
            <person name="Hayashi T."/>
        </authorList>
    </citation>
    <scope>NUCLEOTIDE SEQUENCE</scope>
    <source>
        <strain evidence="10">NBRC 15686</strain>
    </source>
</reference>
<dbReference type="Pfam" id="PF01966">
    <property type="entry name" value="HD"/>
    <property type="match status" value="1"/>
</dbReference>
<reference evidence="10" key="1">
    <citation type="journal article" date="2021" name="Front. Microbiol.">
        <title>Comprehensive Comparative Genomics and Phenotyping of Methylobacterium Species.</title>
        <authorList>
            <person name="Alessa O."/>
            <person name="Ogura Y."/>
            <person name="Fujitani Y."/>
            <person name="Takami H."/>
            <person name="Hayashi T."/>
            <person name="Sahin N."/>
            <person name="Tani A."/>
        </authorList>
    </citation>
    <scope>NUCLEOTIDE SEQUENCE</scope>
    <source>
        <strain evidence="10">NBRC 15686</strain>
    </source>
</reference>
<dbReference type="PANTHER" id="PTHR47320">
    <property type="entry name" value="BIFUNCTIONAL URIDYLYLTRANSFERASE/URIDYLYL-REMOVING ENZYME"/>
    <property type="match status" value="1"/>
</dbReference>
<evidence type="ECO:0000313" key="11">
    <source>
        <dbReference type="Proteomes" id="UP001055039"/>
    </source>
</evidence>
<dbReference type="CDD" id="cd04899">
    <property type="entry name" value="ACT_ACR-UUR-like_2"/>
    <property type="match status" value="1"/>
</dbReference>
<dbReference type="SUPFAM" id="SSF81891">
    <property type="entry name" value="Poly A polymerase C-terminal region-like"/>
    <property type="match status" value="1"/>
</dbReference>
<dbReference type="EC" id="2.7.7.59" evidence="7"/>
<comment type="activity regulation">
    <text evidence="7">Uridylyltransferase (UTase) activity is inhibited by glutamine, while glutamine activates uridylyl-removing (UR) activity.</text>
</comment>
<comment type="catalytic activity">
    <reaction evidence="7">
        <text>[protein-PII]-L-tyrosine + UTP = [protein-PII]-uridylyl-L-tyrosine + diphosphate</text>
        <dbReference type="Rhea" id="RHEA:13673"/>
        <dbReference type="Rhea" id="RHEA-COMP:12147"/>
        <dbReference type="Rhea" id="RHEA-COMP:12148"/>
        <dbReference type="ChEBI" id="CHEBI:33019"/>
        <dbReference type="ChEBI" id="CHEBI:46398"/>
        <dbReference type="ChEBI" id="CHEBI:46858"/>
        <dbReference type="ChEBI" id="CHEBI:90602"/>
        <dbReference type="EC" id="2.7.7.59"/>
    </reaction>
</comment>
<evidence type="ECO:0000259" key="9">
    <source>
        <dbReference type="PROSITE" id="PS51831"/>
    </source>
</evidence>
<dbReference type="InterPro" id="IPR006674">
    <property type="entry name" value="HD_domain"/>
</dbReference>
<organism evidence="10 11">
    <name type="scientific">Methylorubrum aminovorans</name>
    <dbReference type="NCBI Taxonomy" id="269069"/>
    <lineage>
        <taxon>Bacteria</taxon>
        <taxon>Pseudomonadati</taxon>
        <taxon>Pseudomonadota</taxon>
        <taxon>Alphaproteobacteria</taxon>
        <taxon>Hyphomicrobiales</taxon>
        <taxon>Methylobacteriaceae</taxon>
        <taxon>Methylorubrum</taxon>
    </lineage>
</organism>
<dbReference type="CDD" id="cd04900">
    <property type="entry name" value="ACT_UUR-like_1"/>
    <property type="match status" value="1"/>
</dbReference>
<evidence type="ECO:0000256" key="3">
    <source>
        <dbReference type="ARBA" id="ARBA00022737"/>
    </source>
</evidence>
<evidence type="ECO:0000256" key="1">
    <source>
        <dbReference type="ARBA" id="ARBA00022679"/>
    </source>
</evidence>
<dbReference type="NCBIfam" id="TIGR01693">
    <property type="entry name" value="UTase_glnD"/>
    <property type="match status" value="1"/>
</dbReference>
<comment type="cofactor">
    <cofactor evidence="7">
        <name>Mg(2+)</name>
        <dbReference type="ChEBI" id="CHEBI:18420"/>
    </cofactor>
</comment>
<evidence type="ECO:0000313" key="10">
    <source>
        <dbReference type="EMBL" id="GJE64300.1"/>
    </source>
</evidence>